<evidence type="ECO:0000256" key="1">
    <source>
        <dbReference type="SAM" id="Phobius"/>
    </source>
</evidence>
<feature type="transmembrane region" description="Helical" evidence="1">
    <location>
        <begin position="21"/>
        <end position="40"/>
    </location>
</feature>
<dbReference type="Proteomes" id="UP001499854">
    <property type="component" value="Unassembled WGS sequence"/>
</dbReference>
<keyword evidence="1" id="KW-1133">Transmembrane helix</keyword>
<organism evidence="2 3">
    <name type="scientific">Catenulispora subtropica</name>
    <dbReference type="NCBI Taxonomy" id="450798"/>
    <lineage>
        <taxon>Bacteria</taxon>
        <taxon>Bacillati</taxon>
        <taxon>Actinomycetota</taxon>
        <taxon>Actinomycetes</taxon>
        <taxon>Catenulisporales</taxon>
        <taxon>Catenulisporaceae</taxon>
        <taxon>Catenulispora</taxon>
    </lineage>
</organism>
<dbReference type="RefSeq" id="WP_344662825.1">
    <property type="nucleotide sequence ID" value="NZ_BAAAQM010000084.1"/>
</dbReference>
<accession>A0ABN2TCF7</accession>
<keyword evidence="3" id="KW-1185">Reference proteome</keyword>
<evidence type="ECO:0000313" key="2">
    <source>
        <dbReference type="EMBL" id="GAA2005008.1"/>
    </source>
</evidence>
<keyword evidence="1" id="KW-0812">Transmembrane</keyword>
<name>A0ABN2TCF7_9ACTN</name>
<feature type="transmembrane region" description="Helical" evidence="1">
    <location>
        <begin position="46"/>
        <end position="68"/>
    </location>
</feature>
<keyword evidence="1" id="KW-0472">Membrane</keyword>
<feature type="transmembrane region" description="Helical" evidence="1">
    <location>
        <begin position="80"/>
        <end position="102"/>
    </location>
</feature>
<gene>
    <name evidence="2" type="ORF">GCM10009838_84040</name>
</gene>
<dbReference type="EMBL" id="BAAAQM010000084">
    <property type="protein sequence ID" value="GAA2005008.1"/>
    <property type="molecule type" value="Genomic_DNA"/>
</dbReference>
<comment type="caution">
    <text evidence="2">The sequence shown here is derived from an EMBL/GenBank/DDBJ whole genome shotgun (WGS) entry which is preliminary data.</text>
</comment>
<protein>
    <submittedName>
        <fullName evidence="2">Uncharacterized protein</fullName>
    </submittedName>
</protein>
<proteinExistence type="predicted"/>
<sequence>MRGLIQGTRLHKSLADISVHATSGSAFWLQTLGIGLLSFAGGVALALFTLPIVGVFAGVGAAVLWLTIRNVSAEYRRTADHTLSILAAVGFVLATLVGSIMVRPVYMAHFGTSGIATELADIGPSHAPRARAGDRCVVRMPDHSTEVFKCLRPGDPLRTANGGYPVYYDTHLRLPPRVDTAASLHAGIGEGLAGGALAFAVGTTVVGLGRTRPGVLSDGDDPRPQAV</sequence>
<evidence type="ECO:0000313" key="3">
    <source>
        <dbReference type="Proteomes" id="UP001499854"/>
    </source>
</evidence>
<reference evidence="2 3" key="1">
    <citation type="journal article" date="2019" name="Int. J. Syst. Evol. Microbiol.">
        <title>The Global Catalogue of Microorganisms (GCM) 10K type strain sequencing project: providing services to taxonomists for standard genome sequencing and annotation.</title>
        <authorList>
            <consortium name="The Broad Institute Genomics Platform"/>
            <consortium name="The Broad Institute Genome Sequencing Center for Infectious Disease"/>
            <person name="Wu L."/>
            <person name="Ma J."/>
        </authorList>
    </citation>
    <scope>NUCLEOTIDE SEQUENCE [LARGE SCALE GENOMIC DNA]</scope>
    <source>
        <strain evidence="2 3">JCM 16013</strain>
    </source>
</reference>